<dbReference type="PANTHER" id="PTHR24220">
    <property type="entry name" value="IMPORT ATP-BINDING PROTEIN"/>
    <property type="match status" value="1"/>
</dbReference>
<comment type="caution">
    <text evidence="6">The sequence shown here is derived from an EMBL/GenBank/DDBJ whole genome shotgun (WGS) entry which is preliminary data.</text>
</comment>
<evidence type="ECO:0000313" key="6">
    <source>
        <dbReference type="EMBL" id="MCR2747273.1"/>
    </source>
</evidence>
<keyword evidence="4" id="KW-0067">ATP-binding</keyword>
<dbReference type="Proteomes" id="UP001165267">
    <property type="component" value="Unassembled WGS sequence"/>
</dbReference>
<reference evidence="6" key="1">
    <citation type="submission" date="2022-07" db="EMBL/GenBank/DDBJ databases">
        <authorList>
            <person name="Xamxidin M."/>
        </authorList>
    </citation>
    <scope>NUCLEOTIDE SEQUENCE</scope>
    <source>
        <strain evidence="6">YS8-69</strain>
    </source>
</reference>
<dbReference type="EMBL" id="JANKHG010000018">
    <property type="protein sequence ID" value="MCR2747273.1"/>
    <property type="molecule type" value="Genomic_DNA"/>
</dbReference>
<keyword evidence="1" id="KW-1003">Cell membrane</keyword>
<dbReference type="SMART" id="SM00382">
    <property type="entry name" value="AAA"/>
    <property type="match status" value="1"/>
</dbReference>
<proteinExistence type="predicted"/>
<evidence type="ECO:0000256" key="4">
    <source>
        <dbReference type="ARBA" id="ARBA00022840"/>
    </source>
</evidence>
<keyword evidence="2" id="KW-0997">Cell inner membrane</keyword>
<accession>A0ABT1XL73</accession>
<evidence type="ECO:0000313" key="7">
    <source>
        <dbReference type="Proteomes" id="UP001165267"/>
    </source>
</evidence>
<gene>
    <name evidence="6" type="primary">phnL</name>
    <name evidence="6" type="ORF">NSP04_11490</name>
</gene>
<feature type="domain" description="ABC transporter" evidence="5">
    <location>
        <begin position="5"/>
        <end position="236"/>
    </location>
</feature>
<keyword evidence="6" id="KW-0456">Lyase</keyword>
<dbReference type="InterPro" id="IPR017871">
    <property type="entry name" value="ABC_transporter-like_CS"/>
</dbReference>
<evidence type="ECO:0000259" key="5">
    <source>
        <dbReference type="PROSITE" id="PS50893"/>
    </source>
</evidence>
<dbReference type="InterPro" id="IPR003593">
    <property type="entry name" value="AAA+_ATPase"/>
</dbReference>
<dbReference type="SUPFAM" id="SSF52540">
    <property type="entry name" value="P-loop containing nucleoside triphosphate hydrolases"/>
    <property type="match status" value="1"/>
</dbReference>
<protein>
    <submittedName>
        <fullName evidence="6">Phosphonate C-P lyase system protein PhnL</fullName>
    </submittedName>
</protein>
<dbReference type="Gene3D" id="3.40.50.300">
    <property type="entry name" value="P-loop containing nucleotide triphosphate hydrolases"/>
    <property type="match status" value="1"/>
</dbReference>
<dbReference type="InterPro" id="IPR012701">
    <property type="entry name" value="CP_lyase_PhnL"/>
</dbReference>
<name>A0ABT1XL73_9BURK</name>
<evidence type="ECO:0000256" key="2">
    <source>
        <dbReference type="ARBA" id="ARBA00022519"/>
    </source>
</evidence>
<evidence type="ECO:0000256" key="3">
    <source>
        <dbReference type="ARBA" id="ARBA00022741"/>
    </source>
</evidence>
<dbReference type="InterPro" id="IPR027417">
    <property type="entry name" value="P-loop_NTPase"/>
</dbReference>
<organism evidence="6 7">
    <name type="scientific">Limnobacter parvus</name>
    <dbReference type="NCBI Taxonomy" id="2939690"/>
    <lineage>
        <taxon>Bacteria</taxon>
        <taxon>Pseudomonadati</taxon>
        <taxon>Pseudomonadota</taxon>
        <taxon>Betaproteobacteria</taxon>
        <taxon>Burkholderiales</taxon>
        <taxon>Burkholderiaceae</taxon>
        <taxon>Limnobacter</taxon>
    </lineage>
</organism>
<dbReference type="InterPro" id="IPR015854">
    <property type="entry name" value="ABC_transpr_LolD-like"/>
</dbReference>
<evidence type="ECO:0000256" key="1">
    <source>
        <dbReference type="ARBA" id="ARBA00022475"/>
    </source>
</evidence>
<dbReference type="GO" id="GO:0016829">
    <property type="term" value="F:lyase activity"/>
    <property type="evidence" value="ECO:0007669"/>
    <property type="project" value="UniProtKB-KW"/>
</dbReference>
<dbReference type="PROSITE" id="PS50893">
    <property type="entry name" value="ABC_TRANSPORTER_2"/>
    <property type="match status" value="1"/>
</dbReference>
<sequence length="236" mass="25790">MNPILEINSLGKHFTLHEQGVQIPSCSHVNLTATTGELTALVGPTGAGKSSVLKCVYRTYLPSSGSILFTQEDGSTIDLCTASESEMLQLRERDIGFVTQFLHCLPRKAAIDIVAAPMLRQGESANTAREKARELLNTLNVPERLWNVPPATFSGGEKQRVNLARGLIAKPRLLLLDEPTASLDPDTTDRVVDLLNHIKQDGVAMLAIFHHPELVDRLADNVVELAMARNTLELHA</sequence>
<dbReference type="NCBIfam" id="TIGR02324">
    <property type="entry name" value="CP_lyasePhnL"/>
    <property type="match status" value="1"/>
</dbReference>
<dbReference type="RefSeq" id="WP_257512496.1">
    <property type="nucleotide sequence ID" value="NZ_JANKHG010000018.1"/>
</dbReference>
<keyword evidence="7" id="KW-1185">Reference proteome</keyword>
<keyword evidence="2" id="KW-0472">Membrane</keyword>
<keyword evidence="3" id="KW-0547">Nucleotide-binding</keyword>
<dbReference type="Pfam" id="PF00005">
    <property type="entry name" value="ABC_tran"/>
    <property type="match status" value="1"/>
</dbReference>
<dbReference type="PROSITE" id="PS00211">
    <property type="entry name" value="ABC_TRANSPORTER_1"/>
    <property type="match status" value="1"/>
</dbReference>
<dbReference type="InterPro" id="IPR003439">
    <property type="entry name" value="ABC_transporter-like_ATP-bd"/>
</dbReference>